<dbReference type="Proteomes" id="UP001632038">
    <property type="component" value="Unassembled WGS sequence"/>
</dbReference>
<dbReference type="EMBL" id="JAVIJP010000034">
    <property type="protein sequence ID" value="KAL3629129.1"/>
    <property type="molecule type" value="Genomic_DNA"/>
</dbReference>
<evidence type="ECO:0000256" key="2">
    <source>
        <dbReference type="ARBA" id="ARBA00022676"/>
    </source>
</evidence>
<feature type="chain" id="PRO_5044855265" evidence="9">
    <location>
        <begin position="25"/>
        <end position="877"/>
    </location>
</feature>
<organism evidence="11 12">
    <name type="scientific">Castilleja foliolosa</name>
    <dbReference type="NCBI Taxonomy" id="1961234"/>
    <lineage>
        <taxon>Eukaryota</taxon>
        <taxon>Viridiplantae</taxon>
        <taxon>Streptophyta</taxon>
        <taxon>Embryophyta</taxon>
        <taxon>Tracheophyta</taxon>
        <taxon>Spermatophyta</taxon>
        <taxon>Magnoliopsida</taxon>
        <taxon>eudicotyledons</taxon>
        <taxon>Gunneridae</taxon>
        <taxon>Pentapetalae</taxon>
        <taxon>asterids</taxon>
        <taxon>lamiids</taxon>
        <taxon>Lamiales</taxon>
        <taxon>Orobanchaceae</taxon>
        <taxon>Pedicularideae</taxon>
        <taxon>Castillejinae</taxon>
        <taxon>Castilleja</taxon>
    </lineage>
</organism>
<evidence type="ECO:0000256" key="3">
    <source>
        <dbReference type="ARBA" id="ARBA00022679"/>
    </source>
</evidence>
<comment type="subcellular location">
    <subcellularLocation>
        <location evidence="1">Membrane</location>
        <topology evidence="1">Single-pass membrane protein</topology>
    </subcellularLocation>
</comment>
<name>A0ABD3CHV2_9LAMI</name>
<evidence type="ECO:0000256" key="4">
    <source>
        <dbReference type="ARBA" id="ARBA00022692"/>
    </source>
</evidence>
<proteinExistence type="predicted"/>
<keyword evidence="9" id="KW-0732">Signal</keyword>
<reference evidence="12" key="1">
    <citation type="journal article" date="2024" name="IScience">
        <title>Strigolactones Initiate the Formation of Haustorium-like Structures in Castilleja.</title>
        <authorList>
            <person name="Buerger M."/>
            <person name="Peterson D."/>
            <person name="Chory J."/>
        </authorList>
    </citation>
    <scope>NUCLEOTIDE SEQUENCE [LARGE SCALE GENOMIC DNA]</scope>
</reference>
<keyword evidence="3" id="KW-0808">Transferase</keyword>
<protein>
    <submittedName>
        <fullName evidence="11">Peptidyl serine alpha-galactosyltransferase</fullName>
    </submittedName>
</protein>
<keyword evidence="6 8" id="KW-0472">Membrane</keyword>
<evidence type="ECO:0000259" key="10">
    <source>
        <dbReference type="Pfam" id="PF23452"/>
    </source>
</evidence>
<keyword evidence="2" id="KW-0328">Glycosyltransferase</keyword>
<keyword evidence="12" id="KW-1185">Reference proteome</keyword>
<evidence type="ECO:0000256" key="6">
    <source>
        <dbReference type="ARBA" id="ARBA00023136"/>
    </source>
</evidence>
<dbReference type="AlphaFoldDB" id="A0ABD3CHV2"/>
<feature type="region of interest" description="Disordered" evidence="7">
    <location>
        <begin position="736"/>
        <end position="781"/>
    </location>
</feature>
<accession>A0ABD3CHV2</accession>
<dbReference type="Pfam" id="PF23452">
    <property type="entry name" value="HPAT"/>
    <property type="match status" value="2"/>
</dbReference>
<dbReference type="InterPro" id="IPR056508">
    <property type="entry name" value="HPAT-like"/>
</dbReference>
<dbReference type="PANTHER" id="PTHR31485:SF7">
    <property type="entry name" value="PEPTIDYL SERINE ALPHA-GALACTOSYLTRANSFERASE"/>
    <property type="match status" value="1"/>
</dbReference>
<keyword evidence="4 8" id="KW-0812">Transmembrane</keyword>
<evidence type="ECO:0000256" key="9">
    <source>
        <dbReference type="SAM" id="SignalP"/>
    </source>
</evidence>
<feature type="compositionally biased region" description="Pro residues" evidence="7">
    <location>
        <begin position="745"/>
        <end position="767"/>
    </location>
</feature>
<gene>
    <name evidence="11" type="primary">SERGT1</name>
    <name evidence="11" type="ORF">CASFOL_026351</name>
</gene>
<evidence type="ECO:0000256" key="5">
    <source>
        <dbReference type="ARBA" id="ARBA00022989"/>
    </source>
</evidence>
<comment type="caution">
    <text evidence="11">The sequence shown here is derived from an EMBL/GenBank/DDBJ whole genome shotgun (WGS) entry which is preliminary data.</text>
</comment>
<evidence type="ECO:0000313" key="11">
    <source>
        <dbReference type="EMBL" id="KAL3629129.1"/>
    </source>
</evidence>
<dbReference type="GO" id="GO:0016020">
    <property type="term" value="C:membrane"/>
    <property type="evidence" value="ECO:0007669"/>
    <property type="project" value="UniProtKB-SubCell"/>
</dbReference>
<evidence type="ECO:0000256" key="8">
    <source>
        <dbReference type="SAM" id="Phobius"/>
    </source>
</evidence>
<feature type="domain" description="Hydroxyproline O-arabinosyltransferase-like" evidence="10">
    <location>
        <begin position="41"/>
        <end position="277"/>
    </location>
</feature>
<dbReference type="PANTHER" id="PTHR31485">
    <property type="entry name" value="PEPTIDYL SERINE ALPHA-GALACTOSYLTRANSFERASE"/>
    <property type="match status" value="1"/>
</dbReference>
<dbReference type="InterPro" id="IPR044845">
    <property type="entry name" value="HPAT/SRGT1-like"/>
</dbReference>
<feature type="transmembrane region" description="Helical" evidence="8">
    <location>
        <begin position="832"/>
        <end position="854"/>
    </location>
</feature>
<evidence type="ECO:0000313" key="12">
    <source>
        <dbReference type="Proteomes" id="UP001632038"/>
    </source>
</evidence>
<feature type="signal peptide" evidence="9">
    <location>
        <begin position="1"/>
        <end position="24"/>
    </location>
</feature>
<sequence>MAMRKLLSLLGVVLAGLLMGGVAGQEPGREVVADTAPYRIHTLFSVECQNYFDWETVGLMHSFRKAKQPGPITRLLSCTDEEKKDYKGMDLAPTLEVPSMSRHPKTGDWYPAINKPAGVVHWLQHSKDAENVDWVVILDADMIVRGPILPWELGAEKGKPVAAYYGYLVGCDNVLAKLHTKHPELCDKVGGLLAMHIDDLRALAPNWLSKTEEVRDDRDHWATNYTGDIYGTGWISEMYGYSFGAAEVGLRHKITDNLMIYPGYTPREDVEPILMHYGLPFSVGNWSFSKLEHHDDNIVYDCGRLFPEPPYPREVNEMEKDPNKRRALYLNLECINTINEGLLLHHAAHGCPKPKWSKYLSFLKSKRFAELTQPKQLTPKSREMMEVEEEKKQDVVEKKQDVVEKKQDVVEKKQEVVKKKQDVVGEPEKWHPKIHTLFSTECTPYFDWQTVGLVHSFHQSGQPGEITRLLSCTDEDLKEYKGHDLAPTHYVPSMSRHPLTGDWYPAINKPAAVLHWVNHVKTDAEYIVILDADMIMRGPITPWEFNAAKGKPVSTPYDYLIGCDNELARAHTRNPGSCDKVGGVIIMHIRDLKRFALLWLHKTEEVRADMGHWAKIFTGDIYESGWISEMYGYSFAAAEMNMRHVISNEILIYPGYVPVPGVNYRVFHYGLEFRVGNWSFDKAKWRHMDVVNKCWEKFPEPPNSSTLDRSNGETLSRDLLSLECINTLNEALNLHHERKKCPDPNSLPPPVRKAPNPPSLSPPPPRKIPNDRPLLPRLKRETEREIISASKKIGENDEIDNNVEHLSEMKNNESEELAPPAENSQAFSSMRFWIIGLWAFSIVGFVAVMAMMICRRKGLRKRGKGYKTKRRTSYSES</sequence>
<evidence type="ECO:0000256" key="1">
    <source>
        <dbReference type="ARBA" id="ARBA00004167"/>
    </source>
</evidence>
<evidence type="ECO:0000256" key="7">
    <source>
        <dbReference type="SAM" id="MobiDB-lite"/>
    </source>
</evidence>
<keyword evidence="5 8" id="KW-1133">Transmembrane helix</keyword>
<feature type="domain" description="Hydroxyproline O-arabinosyltransferase-like" evidence="10">
    <location>
        <begin position="435"/>
        <end position="704"/>
    </location>
</feature>
<dbReference type="GO" id="GO:0016757">
    <property type="term" value="F:glycosyltransferase activity"/>
    <property type="evidence" value="ECO:0007669"/>
    <property type="project" value="UniProtKB-KW"/>
</dbReference>